<protein>
    <submittedName>
        <fullName evidence="10">ATP-dependent chaperone ClpB</fullName>
    </submittedName>
</protein>
<dbReference type="PANTHER" id="PTHR11638">
    <property type="entry name" value="ATP-DEPENDENT CLP PROTEASE"/>
    <property type="match status" value="1"/>
</dbReference>
<evidence type="ECO:0000256" key="6">
    <source>
        <dbReference type="SAM" id="Coils"/>
    </source>
</evidence>
<dbReference type="AlphaFoldDB" id="W2G624"/>
<evidence type="ECO:0000259" key="8">
    <source>
        <dbReference type="SMART" id="SM00382"/>
    </source>
</evidence>
<proteinExistence type="inferred from homology"/>
<dbReference type="PROSITE" id="PS00870">
    <property type="entry name" value="CLPAB_1"/>
    <property type="match status" value="1"/>
</dbReference>
<dbReference type="FunFam" id="3.40.50.300:FF:000025">
    <property type="entry name" value="ATP-dependent Clp protease subunit"/>
    <property type="match status" value="1"/>
</dbReference>
<sequence>FNRLQFATCRQAHSTRKTNTLSMLALSRAVVGRHVPLRTPSPALYLARRGLASMGQPQTWINPQNVPQGESLRKYGRDLTEIAKAGNLDPVIGREDSIRRATQILSRRTKNNPILIGEPGVGKTAVAEGLAQRIALGEVPDSLKDKKVVALDLAALVAGAKFRGEFEERLKAVLKDVDESDGNVILFIDELHTLVGAGGNEGSTDAANMLKPALARGALHCMGATTLDEYRKYIEKDAALARRFQPVLISEPSVEDTITILRGLKEKYEVHHGVRIADSALVAAATLANRYLTERKMPDKAIDLMDEAASRLRLQQESKPEPIEKLDREIILRRIEIEALRKETDAASKKRMAALEEEVKKATQELNELMDEWNAEKHKLEEMQDAKRKLEEARRDLVAAQNAGNYSKAGELMHSVIPKLEAEVAHDEQEEEESKKSGKSRTSLGDAVTADHVAEVVAQTTGIPASTLMEGEKQRLLKMEDHLNQHVIGQEEAVKAVSNCVRLARAGLHAHNRPLGVFMFLGPTGVGKTELTKSLSEFLFQTPQALTRIDMSEYMEKFNVSRLVGAAPGYIGFEEGGQLTEAVRRRPYQVVLFDEFEKAHHDVSNILLQVLDEGRLTDSQGRLVDFRNTVIILTSNLGSEILAGLPEGAPSSMAEADVLNVVRSHYAPEFLNRIDELVLFNRLKREDIRAIADLQLRQVDQLLEEKELTMKVDPEAEDWLAEAGYSPLYGARPLKRLIQQYLLNPMAVKLLEGAAGPGQVLHVKANPKYEEEQVKDPKTATPLLISVD</sequence>
<dbReference type="PANTHER" id="PTHR11638:SF176">
    <property type="entry name" value="HEAT SHOCK PROTEIN 78, MITOCHONDRIAL"/>
    <property type="match status" value="1"/>
</dbReference>
<dbReference type="InterPro" id="IPR027417">
    <property type="entry name" value="P-loop_NTPase"/>
</dbReference>
<feature type="domain" description="Clp ATPase C-terminal" evidence="9">
    <location>
        <begin position="683"/>
        <end position="774"/>
    </location>
</feature>
<dbReference type="GO" id="GO:0005524">
    <property type="term" value="F:ATP binding"/>
    <property type="evidence" value="ECO:0007669"/>
    <property type="project" value="UniProtKB-KW"/>
</dbReference>
<dbReference type="CDD" id="cd00009">
    <property type="entry name" value="AAA"/>
    <property type="match status" value="1"/>
</dbReference>
<dbReference type="Pfam" id="PF17871">
    <property type="entry name" value="AAA_lid_9"/>
    <property type="match status" value="1"/>
</dbReference>
<keyword evidence="6" id="KW-0175">Coiled coil</keyword>
<evidence type="ECO:0000256" key="1">
    <source>
        <dbReference type="ARBA" id="ARBA00008675"/>
    </source>
</evidence>
<dbReference type="SUPFAM" id="SSF52540">
    <property type="entry name" value="P-loop containing nucleoside triphosphate hydrolases"/>
    <property type="match status" value="2"/>
</dbReference>
<dbReference type="Gene3D" id="3.40.50.300">
    <property type="entry name" value="P-loop containing nucleotide triphosphate hydrolases"/>
    <property type="match status" value="3"/>
</dbReference>
<dbReference type="Gene3D" id="1.10.8.60">
    <property type="match status" value="1"/>
</dbReference>
<dbReference type="InterPro" id="IPR019489">
    <property type="entry name" value="Clp_ATPase_C"/>
</dbReference>
<keyword evidence="3" id="KW-0547">Nucleotide-binding</keyword>
<gene>
    <name evidence="10" type="ORF">L915_15563</name>
</gene>
<dbReference type="Pfam" id="PF10431">
    <property type="entry name" value="ClpB_D2-small"/>
    <property type="match status" value="1"/>
</dbReference>
<dbReference type="VEuPathDB" id="FungiDB:PPTG_15575"/>
<keyword evidence="5" id="KW-0143">Chaperone</keyword>
<dbReference type="SMART" id="SM01086">
    <property type="entry name" value="ClpB_D2-small"/>
    <property type="match status" value="1"/>
</dbReference>
<evidence type="ECO:0000313" key="10">
    <source>
        <dbReference type="EMBL" id="ETK78389.1"/>
    </source>
</evidence>
<evidence type="ECO:0000256" key="5">
    <source>
        <dbReference type="ARBA" id="ARBA00023186"/>
    </source>
</evidence>
<reference evidence="10" key="1">
    <citation type="submission" date="2013-11" db="EMBL/GenBank/DDBJ databases">
        <title>The Genome Sequence of Phytophthora parasitica CJ02B3.</title>
        <authorList>
            <consortium name="The Broad Institute Genomics Platform"/>
            <person name="Russ C."/>
            <person name="Tyler B."/>
            <person name="Panabieres F."/>
            <person name="Shan W."/>
            <person name="Tripathy S."/>
            <person name="Grunwald N."/>
            <person name="Machado M."/>
            <person name="Johnson C.S."/>
            <person name="Arredondo F."/>
            <person name="Hong C."/>
            <person name="Coffey M."/>
            <person name="Young S.K."/>
            <person name="Zeng Q."/>
            <person name="Gargeya S."/>
            <person name="Fitzgerald M."/>
            <person name="Abouelleil A."/>
            <person name="Alvarado L."/>
            <person name="Chapman S.B."/>
            <person name="Gainer-Dewar J."/>
            <person name="Goldberg J."/>
            <person name="Griggs A."/>
            <person name="Gujja S."/>
            <person name="Hansen M."/>
            <person name="Howarth C."/>
            <person name="Imamovic A."/>
            <person name="Ireland A."/>
            <person name="Larimer J."/>
            <person name="McCowan C."/>
            <person name="Murphy C."/>
            <person name="Pearson M."/>
            <person name="Poon T.W."/>
            <person name="Priest M."/>
            <person name="Roberts A."/>
            <person name="Saif S."/>
            <person name="Shea T."/>
            <person name="Sykes S."/>
            <person name="Wortman J."/>
            <person name="Nusbaum C."/>
            <person name="Birren B."/>
        </authorList>
    </citation>
    <scope>NUCLEOTIDE SEQUENCE [LARGE SCALE GENOMIC DNA]</scope>
    <source>
        <strain evidence="10">CJ02B3</strain>
    </source>
</reference>
<feature type="coiled-coil region" evidence="6">
    <location>
        <begin position="323"/>
        <end position="403"/>
    </location>
</feature>
<dbReference type="InterPro" id="IPR001270">
    <property type="entry name" value="ClpA/B"/>
</dbReference>
<keyword evidence="2" id="KW-0677">Repeat</keyword>
<dbReference type="InterPro" id="IPR050130">
    <property type="entry name" value="ClpA_ClpB"/>
</dbReference>
<dbReference type="Proteomes" id="UP000053236">
    <property type="component" value="Unassembled WGS sequence"/>
</dbReference>
<evidence type="ECO:0000256" key="3">
    <source>
        <dbReference type="ARBA" id="ARBA00022741"/>
    </source>
</evidence>
<dbReference type="Pfam" id="PF07724">
    <property type="entry name" value="AAA_2"/>
    <property type="match status" value="1"/>
</dbReference>
<feature type="domain" description="AAA+ ATPase" evidence="8">
    <location>
        <begin position="109"/>
        <end position="254"/>
    </location>
</feature>
<dbReference type="GO" id="GO:0005737">
    <property type="term" value="C:cytoplasm"/>
    <property type="evidence" value="ECO:0007669"/>
    <property type="project" value="TreeGrafter"/>
</dbReference>
<dbReference type="InterPro" id="IPR003959">
    <property type="entry name" value="ATPase_AAA_core"/>
</dbReference>
<dbReference type="PRINTS" id="PR00300">
    <property type="entry name" value="CLPPROTEASEA"/>
</dbReference>
<dbReference type="SMART" id="SM00382">
    <property type="entry name" value="AAA"/>
    <property type="match status" value="2"/>
</dbReference>
<dbReference type="Pfam" id="PF00004">
    <property type="entry name" value="AAA"/>
    <property type="match status" value="1"/>
</dbReference>
<dbReference type="EMBL" id="KI688201">
    <property type="protein sequence ID" value="ETK78389.1"/>
    <property type="molecule type" value="Genomic_DNA"/>
</dbReference>
<keyword evidence="4" id="KW-0067">ATP-binding</keyword>
<feature type="region of interest" description="Disordered" evidence="7">
    <location>
        <begin position="424"/>
        <end position="445"/>
    </location>
</feature>
<dbReference type="GO" id="GO:0016887">
    <property type="term" value="F:ATP hydrolysis activity"/>
    <property type="evidence" value="ECO:0007669"/>
    <property type="project" value="InterPro"/>
</dbReference>
<comment type="similarity">
    <text evidence="1">Belongs to the ClpA/ClpB family.</text>
</comment>
<evidence type="ECO:0000256" key="4">
    <source>
        <dbReference type="ARBA" id="ARBA00022840"/>
    </source>
</evidence>
<evidence type="ECO:0000256" key="7">
    <source>
        <dbReference type="SAM" id="MobiDB-lite"/>
    </source>
</evidence>
<evidence type="ECO:0000256" key="2">
    <source>
        <dbReference type="ARBA" id="ARBA00022737"/>
    </source>
</evidence>
<dbReference type="CDD" id="cd19499">
    <property type="entry name" value="RecA-like_ClpB_Hsp104-like"/>
    <property type="match status" value="1"/>
</dbReference>
<evidence type="ECO:0000259" key="9">
    <source>
        <dbReference type="SMART" id="SM01086"/>
    </source>
</evidence>
<dbReference type="InterPro" id="IPR003593">
    <property type="entry name" value="AAA+_ATPase"/>
</dbReference>
<organism evidence="10">
    <name type="scientific">Phytophthora nicotianae</name>
    <name type="common">Potato buckeye rot agent</name>
    <name type="synonym">Phytophthora parasitica</name>
    <dbReference type="NCBI Taxonomy" id="4792"/>
    <lineage>
        <taxon>Eukaryota</taxon>
        <taxon>Sar</taxon>
        <taxon>Stramenopiles</taxon>
        <taxon>Oomycota</taxon>
        <taxon>Peronosporomycetes</taxon>
        <taxon>Peronosporales</taxon>
        <taxon>Peronosporaceae</taxon>
        <taxon>Phytophthora</taxon>
    </lineage>
</organism>
<dbReference type="FunFam" id="3.40.50.300:FF:000010">
    <property type="entry name" value="Chaperone clpB 1, putative"/>
    <property type="match status" value="1"/>
</dbReference>
<dbReference type="InterPro" id="IPR041546">
    <property type="entry name" value="ClpA/ClpB_AAA_lid"/>
</dbReference>
<dbReference type="InterPro" id="IPR018368">
    <property type="entry name" value="ClpA/B_CS1"/>
</dbReference>
<accession>W2G624</accession>
<feature type="domain" description="AAA+ ATPase" evidence="8">
    <location>
        <begin position="514"/>
        <end position="665"/>
    </location>
</feature>
<dbReference type="GO" id="GO:0034605">
    <property type="term" value="P:cellular response to heat"/>
    <property type="evidence" value="ECO:0007669"/>
    <property type="project" value="TreeGrafter"/>
</dbReference>
<dbReference type="FunFam" id="3.40.50.300:FF:000120">
    <property type="entry name" value="ATP-dependent chaperone ClpB"/>
    <property type="match status" value="1"/>
</dbReference>
<feature type="non-terminal residue" evidence="10">
    <location>
        <position position="1"/>
    </location>
</feature>
<name>W2G624_PHYNI</name>